<proteinExistence type="predicted"/>
<feature type="transmembrane region" description="Helical" evidence="6">
    <location>
        <begin position="36"/>
        <end position="55"/>
    </location>
</feature>
<evidence type="ECO:0000256" key="4">
    <source>
        <dbReference type="ARBA" id="ARBA00022989"/>
    </source>
</evidence>
<comment type="subcellular location">
    <subcellularLocation>
        <location evidence="1">Cell membrane</location>
        <topology evidence="1">Multi-pass membrane protein</topology>
    </subcellularLocation>
</comment>
<dbReference type="PANTHER" id="PTHR40077">
    <property type="entry name" value="MEMBRANE PROTEIN-RELATED"/>
    <property type="match status" value="1"/>
</dbReference>
<dbReference type="EMBL" id="JAESIY010000007">
    <property type="protein sequence ID" value="MBL3657212.1"/>
    <property type="molecule type" value="Genomic_DNA"/>
</dbReference>
<dbReference type="InterPro" id="IPR023845">
    <property type="entry name" value="DUF3817_TM"/>
</dbReference>
<keyword evidence="5 6" id="KW-0472">Membrane</keyword>
<organism evidence="8 9">
    <name type="scientific">Fulvivirga sediminis</name>
    <dbReference type="NCBI Taxonomy" id="2803949"/>
    <lineage>
        <taxon>Bacteria</taxon>
        <taxon>Pseudomonadati</taxon>
        <taxon>Bacteroidota</taxon>
        <taxon>Cytophagia</taxon>
        <taxon>Cytophagales</taxon>
        <taxon>Fulvivirgaceae</taxon>
        <taxon>Fulvivirga</taxon>
    </lineage>
</organism>
<dbReference type="AlphaFoldDB" id="A0A937F6A7"/>
<evidence type="ECO:0000313" key="9">
    <source>
        <dbReference type="Proteomes" id="UP000659388"/>
    </source>
</evidence>
<evidence type="ECO:0000256" key="2">
    <source>
        <dbReference type="ARBA" id="ARBA00022475"/>
    </source>
</evidence>
<keyword evidence="2" id="KW-1003">Cell membrane</keyword>
<name>A0A937F6A7_9BACT</name>
<evidence type="ECO:0000313" key="8">
    <source>
        <dbReference type="EMBL" id="MBL3657212.1"/>
    </source>
</evidence>
<evidence type="ECO:0000256" key="3">
    <source>
        <dbReference type="ARBA" id="ARBA00022692"/>
    </source>
</evidence>
<feature type="transmembrane region" description="Helical" evidence="6">
    <location>
        <begin position="7"/>
        <end position="24"/>
    </location>
</feature>
<evidence type="ECO:0000256" key="5">
    <source>
        <dbReference type="ARBA" id="ARBA00023136"/>
    </source>
</evidence>
<comment type="caution">
    <text evidence="8">The sequence shown here is derived from an EMBL/GenBank/DDBJ whole genome shotgun (WGS) entry which is preliminary data.</text>
</comment>
<protein>
    <submittedName>
        <fullName evidence="8">DUF3817 domain-containing protein</fullName>
    </submittedName>
</protein>
<evidence type="ECO:0000256" key="6">
    <source>
        <dbReference type="SAM" id="Phobius"/>
    </source>
</evidence>
<feature type="domain" description="DUF3817" evidence="7">
    <location>
        <begin position="1"/>
        <end position="84"/>
    </location>
</feature>
<keyword evidence="3 6" id="KW-0812">Transmembrane</keyword>
<keyword evidence="4 6" id="KW-1133">Transmembrane helix</keyword>
<dbReference type="PANTHER" id="PTHR40077:SF1">
    <property type="entry name" value="MEMBRANE PROTEIN"/>
    <property type="match status" value="1"/>
</dbReference>
<dbReference type="Proteomes" id="UP000659388">
    <property type="component" value="Unassembled WGS sequence"/>
</dbReference>
<sequence>MIAILEAISYLALLFVAMPLKYFMDMPEAVKYTGWAHGLLFVLYVGMLLACWITYRWGFLRVVMFFVGSLLPIVPFLVEKRLKKEYNL</sequence>
<keyword evidence="9" id="KW-1185">Reference proteome</keyword>
<dbReference type="Pfam" id="PF12823">
    <property type="entry name" value="DUF3817"/>
    <property type="match status" value="1"/>
</dbReference>
<reference evidence="8" key="1">
    <citation type="submission" date="2021-01" db="EMBL/GenBank/DDBJ databases">
        <title>Fulvivirga kasyanovii gen. nov., sp nov., a novel member of the phylum Bacteroidetes isolated from seawater in a mussel farm.</title>
        <authorList>
            <person name="Zhao L.-H."/>
            <person name="Wang Z.-J."/>
        </authorList>
    </citation>
    <scope>NUCLEOTIDE SEQUENCE</scope>
    <source>
        <strain evidence="8">2943</strain>
    </source>
</reference>
<dbReference type="GO" id="GO:0005886">
    <property type="term" value="C:plasma membrane"/>
    <property type="evidence" value="ECO:0007669"/>
    <property type="project" value="UniProtKB-SubCell"/>
</dbReference>
<dbReference type="NCBIfam" id="TIGR03954">
    <property type="entry name" value="integ_memb_HG"/>
    <property type="match status" value="1"/>
</dbReference>
<accession>A0A937F6A7</accession>
<feature type="transmembrane region" description="Helical" evidence="6">
    <location>
        <begin position="62"/>
        <end position="78"/>
    </location>
</feature>
<gene>
    <name evidence="8" type="ORF">JL102_13780</name>
</gene>
<evidence type="ECO:0000259" key="7">
    <source>
        <dbReference type="Pfam" id="PF12823"/>
    </source>
</evidence>
<evidence type="ECO:0000256" key="1">
    <source>
        <dbReference type="ARBA" id="ARBA00004651"/>
    </source>
</evidence>